<sequence length="80" mass="8995">MTYSFTSSPPPLCFTSSSLVPYLLNLQLHPLSPPVHLCPPPPPPLPPSLAIFTSCAHLRGIKICRRWPQLEGRRKMMLFN</sequence>
<dbReference type="EMBL" id="CM037015">
    <property type="protein sequence ID" value="KAH7681752.1"/>
    <property type="molecule type" value="Genomic_DNA"/>
</dbReference>
<accession>A0ACB7W239</accession>
<comment type="caution">
    <text evidence="1">The sequence shown here is derived from an EMBL/GenBank/DDBJ whole genome shotgun (WGS) entry which is preliminary data.</text>
</comment>
<organism evidence="1 2">
    <name type="scientific">Dioscorea alata</name>
    <name type="common">Purple yam</name>
    <dbReference type="NCBI Taxonomy" id="55571"/>
    <lineage>
        <taxon>Eukaryota</taxon>
        <taxon>Viridiplantae</taxon>
        <taxon>Streptophyta</taxon>
        <taxon>Embryophyta</taxon>
        <taxon>Tracheophyta</taxon>
        <taxon>Spermatophyta</taxon>
        <taxon>Magnoliopsida</taxon>
        <taxon>Liliopsida</taxon>
        <taxon>Dioscoreales</taxon>
        <taxon>Dioscoreaceae</taxon>
        <taxon>Dioscorea</taxon>
    </lineage>
</organism>
<dbReference type="Proteomes" id="UP000827976">
    <property type="component" value="Chromosome 5"/>
</dbReference>
<gene>
    <name evidence="1" type="ORF">IHE45_05G077100</name>
</gene>
<proteinExistence type="predicted"/>
<evidence type="ECO:0000313" key="2">
    <source>
        <dbReference type="Proteomes" id="UP000827976"/>
    </source>
</evidence>
<name>A0ACB7W239_DIOAL</name>
<protein>
    <submittedName>
        <fullName evidence="1">Uncharacterized protein</fullName>
    </submittedName>
</protein>
<evidence type="ECO:0000313" key="1">
    <source>
        <dbReference type="EMBL" id="KAH7681752.1"/>
    </source>
</evidence>
<reference evidence="2" key="1">
    <citation type="journal article" date="2022" name="Nat. Commun.">
        <title>Chromosome evolution and the genetic basis of agronomically important traits in greater yam.</title>
        <authorList>
            <person name="Bredeson J.V."/>
            <person name="Lyons J.B."/>
            <person name="Oniyinde I.O."/>
            <person name="Okereke N.R."/>
            <person name="Kolade O."/>
            <person name="Nnabue I."/>
            <person name="Nwadili C.O."/>
            <person name="Hribova E."/>
            <person name="Parker M."/>
            <person name="Nwogha J."/>
            <person name="Shu S."/>
            <person name="Carlson J."/>
            <person name="Kariba R."/>
            <person name="Muthemba S."/>
            <person name="Knop K."/>
            <person name="Barton G.J."/>
            <person name="Sherwood A.V."/>
            <person name="Lopez-Montes A."/>
            <person name="Asiedu R."/>
            <person name="Jamnadass R."/>
            <person name="Muchugi A."/>
            <person name="Goodstein D."/>
            <person name="Egesi C.N."/>
            <person name="Featherston J."/>
            <person name="Asfaw A."/>
            <person name="Simpson G.G."/>
            <person name="Dolezel J."/>
            <person name="Hendre P.S."/>
            <person name="Van Deynze A."/>
            <person name="Kumar P.L."/>
            <person name="Obidiegwu J.E."/>
            <person name="Bhattacharjee R."/>
            <person name="Rokhsar D.S."/>
        </authorList>
    </citation>
    <scope>NUCLEOTIDE SEQUENCE [LARGE SCALE GENOMIC DNA]</scope>
    <source>
        <strain evidence="2">cv. TDa95/00328</strain>
    </source>
</reference>
<keyword evidence="2" id="KW-1185">Reference proteome</keyword>